<evidence type="ECO:0000313" key="1">
    <source>
        <dbReference type="EMBL" id="MDR6803230.1"/>
    </source>
</evidence>
<sequence length="126" mass="15132">MVFLSMNGAVTTVMDYIPLLYSWAGQRQVRHRFLLHSIINLIAMHTDFHQQRRDHAAFKLLKDFLNDDVDLVELEHVLNDMLLHYLRPAHEWNISREHALYAIDNSEILMRLLRKMREFGMREEMI</sequence>
<accession>A0ABU1QSE4</accession>
<comment type="caution">
    <text evidence="1">The sequence shown here is derived from an EMBL/GenBank/DDBJ whole genome shotgun (WGS) entry which is preliminary data.</text>
</comment>
<dbReference type="Proteomes" id="UP001264980">
    <property type="component" value="Unassembled WGS sequence"/>
</dbReference>
<dbReference type="RefSeq" id="WP_309980731.1">
    <property type="nucleotide sequence ID" value="NZ_JAVDTI010000001.1"/>
</dbReference>
<protein>
    <submittedName>
        <fullName evidence="1">Uncharacterized protein</fullName>
    </submittedName>
</protein>
<organism evidence="1 2">
    <name type="scientific">Dyadobacter fermentans</name>
    <dbReference type="NCBI Taxonomy" id="94254"/>
    <lineage>
        <taxon>Bacteria</taxon>
        <taxon>Pseudomonadati</taxon>
        <taxon>Bacteroidota</taxon>
        <taxon>Cytophagia</taxon>
        <taxon>Cytophagales</taxon>
        <taxon>Spirosomataceae</taxon>
        <taxon>Dyadobacter</taxon>
    </lineage>
</organism>
<proteinExistence type="predicted"/>
<gene>
    <name evidence="1" type="ORF">J2W84_000267</name>
</gene>
<reference evidence="1 2" key="1">
    <citation type="submission" date="2023-07" db="EMBL/GenBank/DDBJ databases">
        <title>Sorghum-associated microbial communities from plants grown in Nebraska, USA.</title>
        <authorList>
            <person name="Schachtman D."/>
        </authorList>
    </citation>
    <scope>NUCLEOTIDE SEQUENCE [LARGE SCALE GENOMIC DNA]</scope>
    <source>
        <strain evidence="1 2">BE57</strain>
    </source>
</reference>
<evidence type="ECO:0000313" key="2">
    <source>
        <dbReference type="Proteomes" id="UP001264980"/>
    </source>
</evidence>
<name>A0ABU1QSE4_9BACT</name>
<keyword evidence="2" id="KW-1185">Reference proteome</keyword>
<dbReference type="EMBL" id="JAVDTI010000001">
    <property type="protein sequence ID" value="MDR6803230.1"/>
    <property type="molecule type" value="Genomic_DNA"/>
</dbReference>